<feature type="domain" description="Glyoxalase/fosfomycin resistance/dioxygenase" evidence="1">
    <location>
        <begin position="4"/>
        <end position="135"/>
    </location>
</feature>
<sequence length="139" mass="15407">MTLRLNPYIILDGNAKEAIRFYEQVLGAETVMIQTFGEMPANPDFPLPESAKDRISHALLKVGGSELMFSDTFPGQPVQSSNQVQICIMSPSADRSRQIYEALQEGGKVGMPLQETFWSPAYGILTDKYGVTWNISTES</sequence>
<name>A0A1B2DY55_9BACL</name>
<dbReference type="AlphaFoldDB" id="A0A1B2DY55"/>
<dbReference type="InterPro" id="IPR028973">
    <property type="entry name" value="PhnB-like"/>
</dbReference>
<protein>
    <recommendedName>
        <fullName evidence="1">Glyoxalase/fosfomycin resistance/dioxygenase domain-containing protein</fullName>
    </recommendedName>
</protein>
<dbReference type="PANTHER" id="PTHR33990:SF1">
    <property type="entry name" value="PROTEIN YJDN"/>
    <property type="match status" value="1"/>
</dbReference>
<proteinExistence type="predicted"/>
<accession>A0A1B2DY55</accession>
<dbReference type="EMBL" id="CP016809">
    <property type="protein sequence ID" value="ANY72655.1"/>
    <property type="molecule type" value="Genomic_DNA"/>
</dbReference>
<dbReference type="CDD" id="cd06588">
    <property type="entry name" value="PhnB_like"/>
    <property type="match status" value="1"/>
</dbReference>
<evidence type="ECO:0000313" key="2">
    <source>
        <dbReference type="EMBL" id="ANY72655.1"/>
    </source>
</evidence>
<dbReference type="Pfam" id="PF00903">
    <property type="entry name" value="Glyoxalase"/>
    <property type="match status" value="1"/>
</dbReference>
<evidence type="ECO:0000259" key="1">
    <source>
        <dbReference type="Pfam" id="PF00903"/>
    </source>
</evidence>
<dbReference type="InterPro" id="IPR004360">
    <property type="entry name" value="Glyas_Fos-R_dOase_dom"/>
</dbReference>
<dbReference type="KEGG" id="pib:BBD41_08680"/>
<reference evidence="2" key="1">
    <citation type="submission" date="2016-08" db="EMBL/GenBank/DDBJ databases">
        <title>Complete Genome Seqeunce of Paenibacillus sp. nov. IHBB 9852 from high altitute lake of Indian trans-Himalayas.</title>
        <authorList>
            <person name="Kiran S."/>
            <person name="Swarnkar M.K."/>
            <person name="Rana A."/>
            <person name="Tewari R."/>
            <person name="Gulati A."/>
        </authorList>
    </citation>
    <scope>NUCLEOTIDE SEQUENCE [LARGE SCALE GENOMIC DNA]</scope>
    <source>
        <strain evidence="2">IHBB 9852</strain>
    </source>
</reference>
<organism evidence="2">
    <name type="scientific">Paenibacillus ihbetae</name>
    <dbReference type="NCBI Taxonomy" id="1870820"/>
    <lineage>
        <taxon>Bacteria</taxon>
        <taxon>Bacillati</taxon>
        <taxon>Bacillota</taxon>
        <taxon>Bacilli</taxon>
        <taxon>Bacillales</taxon>
        <taxon>Paenibacillaceae</taxon>
        <taxon>Paenibacillus</taxon>
    </lineage>
</organism>
<dbReference type="PANTHER" id="PTHR33990">
    <property type="entry name" value="PROTEIN YJDN-RELATED"/>
    <property type="match status" value="1"/>
</dbReference>
<dbReference type="InterPro" id="IPR029068">
    <property type="entry name" value="Glyas_Bleomycin-R_OHBP_Dase"/>
</dbReference>
<gene>
    <name evidence="2" type="ORF">BBD41_08680</name>
</gene>
<dbReference type="Gene3D" id="3.10.180.10">
    <property type="entry name" value="2,3-Dihydroxybiphenyl 1,2-Dioxygenase, domain 1"/>
    <property type="match status" value="1"/>
</dbReference>
<dbReference type="RefSeq" id="WP_099477304.1">
    <property type="nucleotide sequence ID" value="NZ_CP016809.1"/>
</dbReference>
<dbReference type="SUPFAM" id="SSF54593">
    <property type="entry name" value="Glyoxalase/Bleomycin resistance protein/Dihydroxybiphenyl dioxygenase"/>
    <property type="match status" value="1"/>
</dbReference>